<dbReference type="EMBL" id="OZ019896">
    <property type="protein sequence ID" value="CAK9222480.1"/>
    <property type="molecule type" value="Genomic_DNA"/>
</dbReference>
<feature type="repeat" description="PPR" evidence="2">
    <location>
        <begin position="309"/>
        <end position="343"/>
    </location>
</feature>
<sequence length="361" mass="39747">MPTRDVVSWNVIIAGHVKCGQAHEALDLFRQLQWEGLQPDPVTFVGLLNACASVRALEEGRRAHEHIIQCGCESNKFVVNSLVDMYAKCGRLEDAARVFSKMPLHDVVSWNVIIAGHVTCGQGQKALELFQQMQQECVQPDCITFAALLNACASVMALGEGKHVHEQITQSSYESNLIVGNSLVDMYAKCGSMEDAVRVFEKMPLCDVVSWNVIISGYVKCGQEWEALELFQQMQQEGLQPDSVTFVAVLNACALVGALKEGTGAHEHIIECGCELNKFVGSSLIDMYAKCGSLDDTLRVFNNMPLQDDVISWNALISGYVKGGQGQKALELFQQMQHESFAARLGYFCGFAECMCKCRGT</sequence>
<dbReference type="Gene3D" id="1.25.40.10">
    <property type="entry name" value="Tetratricopeptide repeat domain"/>
    <property type="match status" value="4"/>
</dbReference>
<dbReference type="PANTHER" id="PTHR24015:SF548">
    <property type="entry name" value="OS08G0340900 PROTEIN"/>
    <property type="match status" value="1"/>
</dbReference>
<dbReference type="InterPro" id="IPR046960">
    <property type="entry name" value="PPR_At4g14850-like_plant"/>
</dbReference>
<dbReference type="Pfam" id="PF12854">
    <property type="entry name" value="PPR_1"/>
    <property type="match status" value="1"/>
</dbReference>
<feature type="repeat" description="PPR" evidence="2">
    <location>
        <begin position="5"/>
        <end position="39"/>
    </location>
</feature>
<feature type="repeat" description="PPR" evidence="2">
    <location>
        <begin position="106"/>
        <end position="140"/>
    </location>
</feature>
<accession>A0ABP0UHY8</accession>
<organism evidence="3 4">
    <name type="scientific">Sphagnum troendelagicum</name>
    <dbReference type="NCBI Taxonomy" id="128251"/>
    <lineage>
        <taxon>Eukaryota</taxon>
        <taxon>Viridiplantae</taxon>
        <taxon>Streptophyta</taxon>
        <taxon>Embryophyta</taxon>
        <taxon>Bryophyta</taxon>
        <taxon>Sphagnophytina</taxon>
        <taxon>Sphagnopsida</taxon>
        <taxon>Sphagnales</taxon>
        <taxon>Sphagnaceae</taxon>
        <taxon>Sphagnum</taxon>
    </lineage>
</organism>
<name>A0ABP0UHY8_9BRYO</name>
<evidence type="ECO:0000313" key="4">
    <source>
        <dbReference type="Proteomes" id="UP001497512"/>
    </source>
</evidence>
<dbReference type="InterPro" id="IPR011990">
    <property type="entry name" value="TPR-like_helical_dom_sf"/>
</dbReference>
<gene>
    <name evidence="3" type="ORF">CSSPTR1EN2_LOCUS16099</name>
</gene>
<evidence type="ECO:0000256" key="2">
    <source>
        <dbReference type="PROSITE-ProRule" id="PRU00708"/>
    </source>
</evidence>
<keyword evidence="1" id="KW-0677">Repeat</keyword>
<dbReference type="InterPro" id="IPR002885">
    <property type="entry name" value="PPR_rpt"/>
</dbReference>
<dbReference type="Pfam" id="PF13041">
    <property type="entry name" value="PPR_2"/>
    <property type="match status" value="3"/>
</dbReference>
<reference evidence="3" key="1">
    <citation type="submission" date="2024-02" db="EMBL/GenBank/DDBJ databases">
        <authorList>
            <consortium name="ELIXIR-Norway"/>
            <consortium name="Elixir Norway"/>
        </authorList>
    </citation>
    <scope>NUCLEOTIDE SEQUENCE</scope>
</reference>
<feature type="repeat" description="PPR" evidence="2">
    <location>
        <begin position="207"/>
        <end position="241"/>
    </location>
</feature>
<dbReference type="PANTHER" id="PTHR24015">
    <property type="entry name" value="OS07G0578800 PROTEIN-RELATED"/>
    <property type="match status" value="1"/>
</dbReference>
<feature type="repeat" description="PPR" evidence="2">
    <location>
        <begin position="75"/>
        <end position="105"/>
    </location>
</feature>
<dbReference type="Proteomes" id="UP001497512">
    <property type="component" value="Chromosome 4"/>
</dbReference>
<dbReference type="PROSITE" id="PS51375">
    <property type="entry name" value="PPR"/>
    <property type="match status" value="5"/>
</dbReference>
<keyword evidence="4" id="KW-1185">Reference proteome</keyword>
<protein>
    <recommendedName>
        <fullName evidence="5">Pentatricopeptide repeat-containing protein</fullName>
    </recommendedName>
</protein>
<evidence type="ECO:0008006" key="5">
    <source>
        <dbReference type="Google" id="ProtNLM"/>
    </source>
</evidence>
<evidence type="ECO:0000256" key="1">
    <source>
        <dbReference type="ARBA" id="ARBA00022737"/>
    </source>
</evidence>
<dbReference type="NCBIfam" id="TIGR00756">
    <property type="entry name" value="PPR"/>
    <property type="match status" value="6"/>
</dbReference>
<evidence type="ECO:0000313" key="3">
    <source>
        <dbReference type="EMBL" id="CAK9222480.1"/>
    </source>
</evidence>
<proteinExistence type="predicted"/>
<dbReference type="Pfam" id="PF01535">
    <property type="entry name" value="PPR"/>
    <property type="match status" value="3"/>
</dbReference>